<sequence length="54" mass="6263">MRVRRMGQGEDSAITACVYGAHSLHEAKSTRCHRQVYLAPKQLRNLLNQVWILR</sequence>
<gene>
    <name evidence="2" type="ORF">BRAA01T01838Z</name>
    <name evidence="1" type="ORF">BRAPAZ1V2_A01P19280.2</name>
</gene>
<proteinExistence type="predicted"/>
<name>A0A3P5Z5H7_BRACM</name>
<protein>
    <submittedName>
        <fullName evidence="1">Uncharacterized protein</fullName>
    </submittedName>
</protein>
<evidence type="ECO:0000313" key="1">
    <source>
        <dbReference type="EMBL" id="CAG7887852.1"/>
    </source>
</evidence>
<dbReference type="EMBL" id="LR031571">
    <property type="protein sequence ID" value="VDC75336.1"/>
    <property type="molecule type" value="Genomic_DNA"/>
</dbReference>
<evidence type="ECO:0000313" key="2">
    <source>
        <dbReference type="EMBL" id="VDC75336.1"/>
    </source>
</evidence>
<feature type="non-terminal residue" evidence="2">
    <location>
        <position position="54"/>
    </location>
</feature>
<dbReference type="Gramene" id="A01p19280.2_BraZ1">
    <property type="protein sequence ID" value="A01p19280.2_BraZ1.CDS.1"/>
    <property type="gene ID" value="A01g19280.2_BraZ1"/>
</dbReference>
<dbReference type="EMBL" id="LS974617">
    <property type="protein sequence ID" value="CAG7887852.1"/>
    <property type="molecule type" value="Genomic_DNA"/>
</dbReference>
<accession>A0A3P5Z5H7</accession>
<organism evidence="2">
    <name type="scientific">Brassica campestris</name>
    <name type="common">Field mustard</name>
    <dbReference type="NCBI Taxonomy" id="3711"/>
    <lineage>
        <taxon>Eukaryota</taxon>
        <taxon>Viridiplantae</taxon>
        <taxon>Streptophyta</taxon>
        <taxon>Embryophyta</taxon>
        <taxon>Tracheophyta</taxon>
        <taxon>Spermatophyta</taxon>
        <taxon>Magnoliopsida</taxon>
        <taxon>eudicotyledons</taxon>
        <taxon>Gunneridae</taxon>
        <taxon>Pentapetalae</taxon>
        <taxon>rosids</taxon>
        <taxon>malvids</taxon>
        <taxon>Brassicales</taxon>
        <taxon>Brassicaceae</taxon>
        <taxon>Brassiceae</taxon>
        <taxon>Brassica</taxon>
    </lineage>
</organism>
<reference evidence="2" key="1">
    <citation type="submission" date="2018-11" db="EMBL/GenBank/DDBJ databases">
        <authorList>
            <consortium name="Genoscope - CEA"/>
            <person name="William W."/>
        </authorList>
    </citation>
    <scope>NUCLEOTIDE SEQUENCE</scope>
</reference>
<dbReference type="Proteomes" id="UP000694005">
    <property type="component" value="Chromosome A01"/>
</dbReference>
<dbReference type="AlphaFoldDB" id="A0A3P5Z5H7"/>